<dbReference type="GO" id="GO:0031490">
    <property type="term" value="F:chromatin DNA binding"/>
    <property type="evidence" value="ECO:0007669"/>
    <property type="project" value="InterPro"/>
</dbReference>
<dbReference type="Pfam" id="PF16987">
    <property type="entry name" value="KIX_2"/>
    <property type="match status" value="1"/>
</dbReference>
<comment type="subcellular location">
    <subcellularLocation>
        <location evidence="1">Nucleus</location>
    </subcellularLocation>
</comment>
<feature type="region of interest" description="Disordered" evidence="3">
    <location>
        <begin position="1"/>
        <end position="30"/>
    </location>
</feature>
<dbReference type="PANTHER" id="PTHR33137">
    <property type="entry name" value="MEDIATOR OF RNA POLYMERASE II TRANSCRIPTION SUBUNIT 15A-RELATED"/>
    <property type="match status" value="1"/>
</dbReference>
<name>A0AAD8VPC6_LOLMU</name>
<accession>A0AAD8VPC6</accession>
<dbReference type="SUPFAM" id="SSF47040">
    <property type="entry name" value="Kix domain of CBP (creb binding protein)"/>
    <property type="match status" value="1"/>
</dbReference>
<dbReference type="Proteomes" id="UP001231189">
    <property type="component" value="Unassembled WGS sequence"/>
</dbReference>
<gene>
    <name evidence="5" type="ORF">QYE76_019711</name>
</gene>
<dbReference type="EMBL" id="JAUUTY010000006">
    <property type="protein sequence ID" value="KAK1614194.1"/>
    <property type="molecule type" value="Genomic_DNA"/>
</dbReference>
<feature type="domain" description="Mediator complex subunit 15 KIX" evidence="4">
    <location>
        <begin position="27"/>
        <end position="106"/>
    </location>
</feature>
<dbReference type="Gene3D" id="1.10.246.20">
    <property type="entry name" value="Coactivator CBP, KIX domain"/>
    <property type="match status" value="1"/>
</dbReference>
<dbReference type="InterPro" id="IPR044661">
    <property type="entry name" value="MED15a/b/c-like"/>
</dbReference>
<evidence type="ECO:0000313" key="5">
    <source>
        <dbReference type="EMBL" id="KAK1614194.1"/>
    </source>
</evidence>
<dbReference type="FunFam" id="1.10.246.20:FF:000003">
    <property type="entry name" value="Mediator of RNA polymerase II transcription subunit 15a"/>
    <property type="match status" value="1"/>
</dbReference>
<feature type="compositionally biased region" description="Polar residues" evidence="3">
    <location>
        <begin position="104"/>
        <end position="115"/>
    </location>
</feature>
<protein>
    <recommendedName>
        <fullName evidence="4">Mediator complex subunit 15 KIX domain-containing protein</fullName>
    </recommendedName>
</protein>
<evidence type="ECO:0000256" key="1">
    <source>
        <dbReference type="ARBA" id="ARBA00004123"/>
    </source>
</evidence>
<keyword evidence="6" id="KW-1185">Reference proteome</keyword>
<keyword evidence="2" id="KW-0539">Nucleus</keyword>
<feature type="region of interest" description="Disordered" evidence="3">
    <location>
        <begin position="100"/>
        <end position="121"/>
    </location>
</feature>
<dbReference type="InterPro" id="IPR036546">
    <property type="entry name" value="MED15_KIX"/>
</dbReference>
<evidence type="ECO:0000256" key="2">
    <source>
        <dbReference type="ARBA" id="ARBA00023242"/>
    </source>
</evidence>
<dbReference type="GO" id="GO:0003713">
    <property type="term" value="F:transcription coactivator activity"/>
    <property type="evidence" value="ECO:0007669"/>
    <property type="project" value="InterPro"/>
</dbReference>
<dbReference type="GO" id="GO:0005634">
    <property type="term" value="C:nucleus"/>
    <property type="evidence" value="ECO:0007669"/>
    <property type="project" value="UniProtKB-SubCell"/>
</dbReference>
<evidence type="ECO:0000313" key="6">
    <source>
        <dbReference type="Proteomes" id="UP001231189"/>
    </source>
</evidence>
<dbReference type="InterPro" id="IPR036529">
    <property type="entry name" value="KIX_dom_sf"/>
</dbReference>
<organism evidence="5 6">
    <name type="scientific">Lolium multiflorum</name>
    <name type="common">Italian ryegrass</name>
    <name type="synonym">Lolium perenne subsp. multiflorum</name>
    <dbReference type="NCBI Taxonomy" id="4521"/>
    <lineage>
        <taxon>Eukaryota</taxon>
        <taxon>Viridiplantae</taxon>
        <taxon>Streptophyta</taxon>
        <taxon>Embryophyta</taxon>
        <taxon>Tracheophyta</taxon>
        <taxon>Spermatophyta</taxon>
        <taxon>Magnoliopsida</taxon>
        <taxon>Liliopsida</taxon>
        <taxon>Poales</taxon>
        <taxon>Poaceae</taxon>
        <taxon>BOP clade</taxon>
        <taxon>Pooideae</taxon>
        <taxon>Poodae</taxon>
        <taxon>Poeae</taxon>
        <taxon>Poeae Chloroplast Group 2 (Poeae type)</taxon>
        <taxon>Loliodinae</taxon>
        <taxon>Loliinae</taxon>
        <taxon>Lolium</taxon>
    </lineage>
</organism>
<evidence type="ECO:0000256" key="3">
    <source>
        <dbReference type="SAM" id="MobiDB-lite"/>
    </source>
</evidence>
<proteinExistence type="predicted"/>
<dbReference type="PANTHER" id="PTHR33137:SF4">
    <property type="entry name" value="MEDIATOR OF RNA POLYMERASE II TRANSCRIPTION SUBUNIT 15A-RELATED"/>
    <property type="match status" value="1"/>
</dbReference>
<feature type="compositionally biased region" description="Polar residues" evidence="3">
    <location>
        <begin position="1"/>
        <end position="12"/>
    </location>
</feature>
<sequence length="121" mass="13557">MDANWQPVQGSNPPAGVDPNNPAAAGGDWRAQLHPETRSWIAGRIMETLKKHLHVSGLQGLYQLQKIAVRFEQRIFAAATSRSDYLRKISLKLLSMETKMRQAPGNSQLNPNENNPLLRMN</sequence>
<reference evidence="5" key="1">
    <citation type="submission" date="2023-07" db="EMBL/GenBank/DDBJ databases">
        <title>A chromosome-level genome assembly of Lolium multiflorum.</title>
        <authorList>
            <person name="Chen Y."/>
            <person name="Copetti D."/>
            <person name="Kolliker R."/>
            <person name="Studer B."/>
        </authorList>
    </citation>
    <scope>NUCLEOTIDE SEQUENCE</scope>
    <source>
        <strain evidence="5">02402/16</strain>
        <tissue evidence="5">Leaf</tissue>
    </source>
</reference>
<comment type="caution">
    <text evidence="5">The sequence shown here is derived from an EMBL/GenBank/DDBJ whole genome shotgun (WGS) entry which is preliminary data.</text>
</comment>
<evidence type="ECO:0000259" key="4">
    <source>
        <dbReference type="Pfam" id="PF16987"/>
    </source>
</evidence>
<dbReference type="AlphaFoldDB" id="A0AAD8VPC6"/>